<keyword evidence="4" id="KW-1185">Reference proteome</keyword>
<keyword evidence="2" id="KW-0812">Transmembrane</keyword>
<feature type="region of interest" description="Disordered" evidence="1">
    <location>
        <begin position="1"/>
        <end position="41"/>
    </location>
</feature>
<dbReference type="EMBL" id="CP036433">
    <property type="protein sequence ID" value="QDU98446.1"/>
    <property type="molecule type" value="Genomic_DNA"/>
</dbReference>
<name>A0A518E2X8_9BACT</name>
<keyword evidence="2" id="KW-0472">Membrane</keyword>
<protein>
    <submittedName>
        <fullName evidence="3">Uncharacterized protein</fullName>
    </submittedName>
</protein>
<accession>A0A518E2X8</accession>
<keyword evidence="2" id="KW-1133">Transmembrane helix</keyword>
<dbReference type="KEGG" id="lcre:Pla8534_63140"/>
<dbReference type="Proteomes" id="UP000317648">
    <property type="component" value="Chromosome"/>
</dbReference>
<reference evidence="3 4" key="1">
    <citation type="submission" date="2019-02" db="EMBL/GenBank/DDBJ databases">
        <title>Deep-cultivation of Planctomycetes and their phenomic and genomic characterization uncovers novel biology.</title>
        <authorList>
            <person name="Wiegand S."/>
            <person name="Jogler M."/>
            <person name="Boedeker C."/>
            <person name="Pinto D."/>
            <person name="Vollmers J."/>
            <person name="Rivas-Marin E."/>
            <person name="Kohn T."/>
            <person name="Peeters S.H."/>
            <person name="Heuer A."/>
            <person name="Rast P."/>
            <person name="Oberbeckmann S."/>
            <person name="Bunk B."/>
            <person name="Jeske O."/>
            <person name="Meyerdierks A."/>
            <person name="Storesund J.E."/>
            <person name="Kallscheuer N."/>
            <person name="Luecker S."/>
            <person name="Lage O.M."/>
            <person name="Pohl T."/>
            <person name="Merkel B.J."/>
            <person name="Hornburger P."/>
            <person name="Mueller R.-W."/>
            <person name="Bruemmer F."/>
            <person name="Labrenz M."/>
            <person name="Spormann A.M."/>
            <person name="Op den Camp H."/>
            <person name="Overmann J."/>
            <person name="Amann R."/>
            <person name="Jetten M.S.M."/>
            <person name="Mascher T."/>
            <person name="Medema M.H."/>
            <person name="Devos D.P."/>
            <person name="Kaster A.-K."/>
            <person name="Ovreas L."/>
            <person name="Rohde M."/>
            <person name="Galperin M.Y."/>
            <person name="Jogler C."/>
        </authorList>
    </citation>
    <scope>NUCLEOTIDE SEQUENCE [LARGE SCALE GENOMIC DNA]</scope>
    <source>
        <strain evidence="3 4">Pla85_3_4</strain>
    </source>
</reference>
<feature type="transmembrane region" description="Helical" evidence="2">
    <location>
        <begin position="51"/>
        <end position="71"/>
    </location>
</feature>
<evidence type="ECO:0000313" key="3">
    <source>
        <dbReference type="EMBL" id="QDU98446.1"/>
    </source>
</evidence>
<proteinExistence type="predicted"/>
<evidence type="ECO:0000256" key="2">
    <source>
        <dbReference type="SAM" id="Phobius"/>
    </source>
</evidence>
<gene>
    <name evidence="3" type="ORF">Pla8534_63140</name>
</gene>
<organism evidence="3 4">
    <name type="scientific">Lignipirellula cremea</name>
    <dbReference type="NCBI Taxonomy" id="2528010"/>
    <lineage>
        <taxon>Bacteria</taxon>
        <taxon>Pseudomonadati</taxon>
        <taxon>Planctomycetota</taxon>
        <taxon>Planctomycetia</taxon>
        <taxon>Pirellulales</taxon>
        <taxon>Pirellulaceae</taxon>
        <taxon>Lignipirellula</taxon>
    </lineage>
</organism>
<evidence type="ECO:0000313" key="4">
    <source>
        <dbReference type="Proteomes" id="UP000317648"/>
    </source>
</evidence>
<dbReference type="AlphaFoldDB" id="A0A518E2X8"/>
<evidence type="ECO:0000256" key="1">
    <source>
        <dbReference type="SAM" id="MobiDB-lite"/>
    </source>
</evidence>
<sequence length="485" mass="50469">MSICFREEQGEAAPAGNANSVKHDDSPHGCRSGRFGDQGAQGKAMHTRMSIGLMLLALAAGFVGCAFPGMARHGHNLPPSERILHPGPGVGGPGPGVLPPAMPLGAPAPMQQPIQVYFSRPEGMQVHWSISPGGGFNSAPLITPGRANFPQGAIYQIKLTDIEGRLGVELYPTLEVANTTPRTAAYLAHNAVPIQFTPEDFDQVLSGNFVTKVIYLPDPEFQELALSGVETLVSTRLAPGVDPISEADHRGSIMAIIRMGNIDKEMPSMVGGLSGNYPDGGVQQASGMLPPGLPPGMPPGMIPPGMMGPPGVIPPYGVPPYGAQGYMAPYPNAPVPMAPPSGAGGMGGGMNNYVSGVTGPQWGMPMSGTPIGLPGPPHIPHGSPAGLQRHVMHNHTHMQIPGPTPTLQMHVQQSPGLSYPAPANTMHLREKTVSPPFAYGQPASDMRHVRAGPGAIYPPGYDASHDYQGGGHAEGCMCPSCRPAP</sequence>